<dbReference type="RefSeq" id="WP_152939136.1">
    <property type="nucleotide sequence ID" value="NZ_CP045488.1"/>
</dbReference>
<dbReference type="Gene3D" id="2.30.110.10">
    <property type="entry name" value="Electron Transport, Fmn-binding Protein, Chain A"/>
    <property type="match status" value="1"/>
</dbReference>
<dbReference type="OrthoDB" id="953at2157"/>
<dbReference type="AlphaFoldDB" id="A0A5P9P0S6"/>
<protein>
    <submittedName>
        <fullName evidence="1">Pyridoxamine 5'-phosphate oxidase family protein</fullName>
    </submittedName>
</protein>
<proteinExistence type="predicted"/>
<dbReference type="InterPro" id="IPR012349">
    <property type="entry name" value="Split_barrel_FMN-bd"/>
</dbReference>
<gene>
    <name evidence="1" type="ORF">GCU68_03770</name>
</gene>
<dbReference type="SUPFAM" id="SSF50475">
    <property type="entry name" value="FMN-binding split barrel"/>
    <property type="match status" value="1"/>
</dbReference>
<evidence type="ECO:0000313" key="2">
    <source>
        <dbReference type="Proteomes" id="UP000326170"/>
    </source>
</evidence>
<name>A0A5P9P0S6_9EURY</name>
<sequence>MTVDGLSDYGMTRMDDDEISGFLSSQSVGVLGLPTDDVPVMRPMSFWFDGESCLYIVYVLGHSSRKAELTDRTDVARFLVYRADTPFNWMSVLLTGTIADVPESERDAILDEMELRWRPDVFEQASTESKTKLYRFQIDDQTGVKHLGLPPGLEPSDESSN</sequence>
<dbReference type="KEGG" id="nas:GCU68_03770"/>
<reference evidence="1 2" key="1">
    <citation type="journal article" date="2007" name="Int. J. Syst. Evol. Microbiol.">
        <title>Natronorubrum sulfidifaciens sp. nov., an extremely haloalkaliphilic archaeon isolated from Aiding salt lake in Xin-Jiang, China.</title>
        <authorList>
            <person name="Cui H.L."/>
            <person name="Tohty D."/>
            <person name="Liu H.C."/>
            <person name="Liu S.J."/>
            <person name="Oren A."/>
            <person name="Zhou P.J."/>
        </authorList>
    </citation>
    <scope>NUCLEOTIDE SEQUENCE [LARGE SCALE GENOMIC DNA]</scope>
    <source>
        <strain evidence="1 2">7-3</strain>
    </source>
</reference>
<dbReference type="Pfam" id="PF12900">
    <property type="entry name" value="Pyridox_ox_2"/>
    <property type="match status" value="1"/>
</dbReference>
<evidence type="ECO:0000313" key="1">
    <source>
        <dbReference type="EMBL" id="QFU81735.1"/>
    </source>
</evidence>
<organism evidence="1 2">
    <name type="scientific">Natronorubrum aibiense</name>
    <dbReference type="NCBI Taxonomy" id="348826"/>
    <lineage>
        <taxon>Archaea</taxon>
        <taxon>Methanobacteriati</taxon>
        <taxon>Methanobacteriota</taxon>
        <taxon>Stenosarchaea group</taxon>
        <taxon>Halobacteria</taxon>
        <taxon>Halobacteriales</taxon>
        <taxon>Natrialbaceae</taxon>
        <taxon>Natronorubrum</taxon>
    </lineage>
</organism>
<keyword evidence="2" id="KW-1185">Reference proteome</keyword>
<dbReference type="EMBL" id="CP045488">
    <property type="protein sequence ID" value="QFU81735.1"/>
    <property type="molecule type" value="Genomic_DNA"/>
</dbReference>
<dbReference type="GeneID" id="42300138"/>
<accession>A0A5P9P0S6</accession>
<dbReference type="Proteomes" id="UP000326170">
    <property type="component" value="Chromosome"/>
</dbReference>
<dbReference type="InterPro" id="IPR024747">
    <property type="entry name" value="Pyridox_Oxase-rel"/>
</dbReference>